<evidence type="ECO:0000313" key="3">
    <source>
        <dbReference type="Proteomes" id="UP001233172"/>
    </source>
</evidence>
<gene>
    <name evidence="2" type="ORF">Bpfe_007351</name>
</gene>
<name>A0AAD8FG48_BIOPF</name>
<comment type="caution">
    <text evidence="2">The sequence shown here is derived from an EMBL/GenBank/DDBJ whole genome shotgun (WGS) entry which is preliminary data.</text>
</comment>
<evidence type="ECO:0000313" key="2">
    <source>
        <dbReference type="EMBL" id="KAK0063155.1"/>
    </source>
</evidence>
<feature type="region of interest" description="Disordered" evidence="1">
    <location>
        <begin position="249"/>
        <end position="383"/>
    </location>
</feature>
<protein>
    <submittedName>
        <fullName evidence="2">Uncharacterized protein</fullName>
    </submittedName>
</protein>
<sequence>MSDKENIPPIGTRPLTQDTPIGGSPARVDPERQYRNTMYLLQIMTPAFLKTIKDLFQGDDIAKQKQLNAVMSTYMKYLDFRDFDGNYETIDSLYCALRSIINRVTDMRHDQEVDPFEQQFAEIDRMVLSSLGLDEQSQDDEPPPMQCPPGQRDRLGELSNNQVAGPSRDQFLNYLSRQNFMQCPPNVHPGHNRIERGEHARPPYNDQVAGPSRETVSNECSNQNLLDYPPLLPSQHRVVRNCLGELSNKQAVRPSRDSISNDPSHQNAMQYPSIVPGMNRLEADKLRGSPNNNQVPGPSRDPYSNYPSRPNAMQYPPVVSGQDRSVRNHLGGPNNDQRVGPSTEHFSNERPDIQQNPALGPSQNGVRDQFGEPSNQVPGPGREQISNVTWFQNVQQYPHIMYRQGRIVSGQFGGPPNNDQAAGPSREFFTKDRQHQNVNANSGPPHMETKHTR</sequence>
<feature type="region of interest" description="Disordered" evidence="1">
    <location>
        <begin position="408"/>
        <end position="453"/>
    </location>
</feature>
<dbReference type="AlphaFoldDB" id="A0AAD8FG48"/>
<feature type="compositionally biased region" description="Polar residues" evidence="1">
    <location>
        <begin position="257"/>
        <end position="270"/>
    </location>
</feature>
<evidence type="ECO:0000256" key="1">
    <source>
        <dbReference type="SAM" id="MobiDB-lite"/>
    </source>
</evidence>
<reference evidence="2" key="1">
    <citation type="journal article" date="2023" name="PLoS Negl. Trop. Dis.">
        <title>A genome sequence for Biomphalaria pfeifferi, the major vector snail for the human-infecting parasite Schistosoma mansoni.</title>
        <authorList>
            <person name="Bu L."/>
            <person name="Lu L."/>
            <person name="Laidemitt M.R."/>
            <person name="Zhang S.M."/>
            <person name="Mutuku M."/>
            <person name="Mkoji G."/>
            <person name="Steinauer M."/>
            <person name="Loker E.S."/>
        </authorList>
    </citation>
    <scope>NUCLEOTIDE SEQUENCE</scope>
    <source>
        <strain evidence="2">KasaAsao</strain>
    </source>
</reference>
<feature type="region of interest" description="Disordered" evidence="1">
    <location>
        <begin position="1"/>
        <end position="29"/>
    </location>
</feature>
<organism evidence="2 3">
    <name type="scientific">Biomphalaria pfeifferi</name>
    <name type="common">Bloodfluke planorb</name>
    <name type="synonym">Freshwater snail</name>
    <dbReference type="NCBI Taxonomy" id="112525"/>
    <lineage>
        <taxon>Eukaryota</taxon>
        <taxon>Metazoa</taxon>
        <taxon>Spiralia</taxon>
        <taxon>Lophotrochozoa</taxon>
        <taxon>Mollusca</taxon>
        <taxon>Gastropoda</taxon>
        <taxon>Heterobranchia</taxon>
        <taxon>Euthyneura</taxon>
        <taxon>Panpulmonata</taxon>
        <taxon>Hygrophila</taxon>
        <taxon>Lymnaeoidea</taxon>
        <taxon>Planorbidae</taxon>
        <taxon>Biomphalaria</taxon>
    </lineage>
</organism>
<accession>A0AAD8FG48</accession>
<feature type="compositionally biased region" description="Polar residues" evidence="1">
    <location>
        <begin position="353"/>
        <end position="377"/>
    </location>
</feature>
<proteinExistence type="predicted"/>
<dbReference type="Proteomes" id="UP001233172">
    <property type="component" value="Unassembled WGS sequence"/>
</dbReference>
<keyword evidence="3" id="KW-1185">Reference proteome</keyword>
<dbReference type="EMBL" id="JASAOG010000022">
    <property type="protein sequence ID" value="KAK0063155.1"/>
    <property type="molecule type" value="Genomic_DNA"/>
</dbReference>
<reference evidence="2" key="2">
    <citation type="submission" date="2023-04" db="EMBL/GenBank/DDBJ databases">
        <authorList>
            <person name="Bu L."/>
            <person name="Lu L."/>
            <person name="Laidemitt M.R."/>
            <person name="Zhang S.M."/>
            <person name="Mutuku M."/>
            <person name="Mkoji G."/>
            <person name="Steinauer M."/>
            <person name="Loker E.S."/>
        </authorList>
    </citation>
    <scope>NUCLEOTIDE SEQUENCE</scope>
    <source>
        <strain evidence="2">KasaAsao</strain>
        <tissue evidence="2">Whole Snail</tissue>
    </source>
</reference>
<feature type="region of interest" description="Disordered" evidence="1">
    <location>
        <begin position="134"/>
        <end position="156"/>
    </location>
</feature>